<dbReference type="GO" id="GO:0008270">
    <property type="term" value="F:zinc ion binding"/>
    <property type="evidence" value="ECO:0007669"/>
    <property type="project" value="UniProtKB-KW"/>
</dbReference>
<keyword evidence="4 11" id="KW-0808">Transferase</keyword>
<keyword evidence="6" id="KW-0677">Repeat</keyword>
<feature type="compositionally biased region" description="Polar residues" evidence="12">
    <location>
        <begin position="252"/>
        <end position="277"/>
    </location>
</feature>
<name>A0AAV8XYG8_9CUCU</name>
<evidence type="ECO:0000256" key="3">
    <source>
        <dbReference type="ARBA" id="ARBA00009413"/>
    </source>
</evidence>
<evidence type="ECO:0000256" key="2">
    <source>
        <dbReference type="ARBA" id="ARBA00004906"/>
    </source>
</evidence>
<dbReference type="PROSITE" id="PS50089">
    <property type="entry name" value="ZF_RING_2"/>
    <property type="match status" value="1"/>
</dbReference>
<feature type="domain" description="WWE" evidence="14">
    <location>
        <begin position="1"/>
        <end position="74"/>
    </location>
</feature>
<dbReference type="SUPFAM" id="SSF117839">
    <property type="entry name" value="WWE domain"/>
    <property type="match status" value="2"/>
</dbReference>
<feature type="region of interest" description="Disordered" evidence="12">
    <location>
        <begin position="252"/>
        <end position="306"/>
    </location>
</feature>
<evidence type="ECO:0000256" key="6">
    <source>
        <dbReference type="ARBA" id="ARBA00022737"/>
    </source>
</evidence>
<dbReference type="InterPro" id="IPR039396">
    <property type="entry name" value="Deltex_C"/>
</dbReference>
<dbReference type="InterPro" id="IPR039399">
    <property type="entry name" value="Deltex_C_sf"/>
</dbReference>
<dbReference type="PROSITE" id="PS50918">
    <property type="entry name" value="WWE"/>
    <property type="match status" value="2"/>
</dbReference>
<feature type="compositionally biased region" description="Low complexity" evidence="12">
    <location>
        <begin position="188"/>
        <end position="198"/>
    </location>
</feature>
<keyword evidence="9" id="KW-0914">Notch signaling pathway</keyword>
<feature type="domain" description="RING-type" evidence="13">
    <location>
        <begin position="352"/>
        <end position="400"/>
    </location>
</feature>
<dbReference type="Gene3D" id="3.30.390.130">
    <property type="match status" value="1"/>
</dbReference>
<comment type="subcellular location">
    <subcellularLocation>
        <location evidence="11">Cytoplasm</location>
    </subcellularLocation>
</comment>
<dbReference type="PANTHER" id="PTHR12622">
    <property type="entry name" value="DELTEX-RELATED"/>
    <property type="match status" value="1"/>
</dbReference>
<dbReference type="Proteomes" id="UP001162162">
    <property type="component" value="Unassembled WGS sequence"/>
</dbReference>
<organism evidence="15 16">
    <name type="scientific">Aromia moschata</name>
    <dbReference type="NCBI Taxonomy" id="1265417"/>
    <lineage>
        <taxon>Eukaryota</taxon>
        <taxon>Metazoa</taxon>
        <taxon>Ecdysozoa</taxon>
        <taxon>Arthropoda</taxon>
        <taxon>Hexapoda</taxon>
        <taxon>Insecta</taxon>
        <taxon>Pterygota</taxon>
        <taxon>Neoptera</taxon>
        <taxon>Endopterygota</taxon>
        <taxon>Coleoptera</taxon>
        <taxon>Polyphaga</taxon>
        <taxon>Cucujiformia</taxon>
        <taxon>Chrysomeloidea</taxon>
        <taxon>Cerambycidae</taxon>
        <taxon>Cerambycinae</taxon>
        <taxon>Callichromatini</taxon>
        <taxon>Aromia</taxon>
    </lineage>
</organism>
<sequence length="547" mass="61130">MSGHAVVVWEYEIRTGYWKPYSPAVSQHLERANGKQLTRVILSDADPGLLNYFVNLRTMSQELEDSDVVVPVRRKCYPPSSPAGKGAKWECAGSDHSQEWHPFDMDIQCLIEEAWARGDQMLDMSKTHLGFPYLINFSNLTQRWLTNGYIRSVRRIKQAPYPLVKVRLEEMVPVTGRRCTDIRKSCRNTSNTQQSQTTKVIGSSAALNQTDSNKKSGNKKKGSTKVKNSNETTPGNLARQILNNLNIFGHKSASNNNVPSQTNDNKTLLDADSSSTKSGRRPSLDTVSTYLSQESRDSQATTSTADLINCSGSDDGGVEDLPSIVGLDPASATISHFVRVSKPSEWAPRQPCPACRQPLKPSIVVIALPCNHVLHLDCLNYALTDLQESGSQLHIQCAVCGCIYGEKHGNQPPGSMEWGIMDRSLPGHQNYRTIQIYPVWNPRSRPPQSRERVLCCWLPRIAYLPDSQKGRKILRLLNVAWQRKLIFTVSRSHTTGCEDVVSWNIPHKTEIGPSNNNHSYPDAGYLNRVIRELEALGVVEEDNGNRR</sequence>
<evidence type="ECO:0000313" key="16">
    <source>
        <dbReference type="Proteomes" id="UP001162162"/>
    </source>
</evidence>
<evidence type="ECO:0000256" key="11">
    <source>
        <dbReference type="RuleBase" id="RU367105"/>
    </source>
</evidence>
<dbReference type="GO" id="GO:0005737">
    <property type="term" value="C:cytoplasm"/>
    <property type="evidence" value="ECO:0007669"/>
    <property type="project" value="UniProtKB-SubCell"/>
</dbReference>
<dbReference type="InterPro" id="IPR039398">
    <property type="entry name" value="Deltex_fam"/>
</dbReference>
<keyword evidence="7 10" id="KW-0863">Zinc-finger</keyword>
<accession>A0AAV8XYG8</accession>
<feature type="domain" description="WWE" evidence="14">
    <location>
        <begin position="75"/>
        <end position="155"/>
    </location>
</feature>
<dbReference type="GO" id="GO:0007219">
    <property type="term" value="P:Notch signaling pathway"/>
    <property type="evidence" value="ECO:0007669"/>
    <property type="project" value="UniProtKB-KW"/>
</dbReference>
<reference evidence="15" key="1">
    <citation type="journal article" date="2023" name="Insect Mol. Biol.">
        <title>Genome sequencing provides insights into the evolution of gene families encoding plant cell wall-degrading enzymes in longhorned beetles.</title>
        <authorList>
            <person name="Shin N.R."/>
            <person name="Okamura Y."/>
            <person name="Kirsch R."/>
            <person name="Pauchet Y."/>
        </authorList>
    </citation>
    <scope>NUCLEOTIDE SEQUENCE</scope>
    <source>
        <strain evidence="15">AMC_N1</strain>
    </source>
</reference>
<dbReference type="InterPro" id="IPR013083">
    <property type="entry name" value="Znf_RING/FYVE/PHD"/>
</dbReference>
<dbReference type="InterPro" id="IPR018123">
    <property type="entry name" value="WWE-dom_subgr"/>
</dbReference>
<dbReference type="EC" id="2.3.2.27" evidence="11"/>
<dbReference type="Gene3D" id="3.30.40.10">
    <property type="entry name" value="Zinc/RING finger domain, C3HC4 (zinc finger)"/>
    <property type="match status" value="1"/>
</dbReference>
<dbReference type="SUPFAM" id="SSF57850">
    <property type="entry name" value="RING/U-box"/>
    <property type="match status" value="1"/>
</dbReference>
<evidence type="ECO:0000259" key="13">
    <source>
        <dbReference type="PROSITE" id="PS50089"/>
    </source>
</evidence>
<dbReference type="InterPro" id="IPR004170">
    <property type="entry name" value="WWE_dom"/>
</dbReference>
<evidence type="ECO:0000259" key="14">
    <source>
        <dbReference type="PROSITE" id="PS50918"/>
    </source>
</evidence>
<feature type="compositionally biased region" description="Polar residues" evidence="12">
    <location>
        <begin position="199"/>
        <end position="211"/>
    </location>
</feature>
<evidence type="ECO:0000256" key="4">
    <source>
        <dbReference type="ARBA" id="ARBA00022679"/>
    </source>
</evidence>
<keyword evidence="8 11" id="KW-0862">Zinc</keyword>
<dbReference type="Gene3D" id="3.30.720.50">
    <property type="match status" value="2"/>
</dbReference>
<dbReference type="GO" id="GO:0016567">
    <property type="term" value="P:protein ubiquitination"/>
    <property type="evidence" value="ECO:0007669"/>
    <property type="project" value="UniProtKB-UniRule"/>
</dbReference>
<comment type="catalytic activity">
    <reaction evidence="1 11">
        <text>S-ubiquitinyl-[E2 ubiquitin-conjugating enzyme]-L-cysteine + [acceptor protein]-L-lysine = [E2 ubiquitin-conjugating enzyme]-L-cysteine + N(6)-ubiquitinyl-[acceptor protein]-L-lysine.</text>
        <dbReference type="EC" id="2.3.2.27"/>
    </reaction>
</comment>
<evidence type="ECO:0000256" key="1">
    <source>
        <dbReference type="ARBA" id="ARBA00000900"/>
    </source>
</evidence>
<protein>
    <recommendedName>
        <fullName evidence="11">E3 ubiquitin-protein ligase</fullName>
        <ecNumber evidence="11">2.3.2.27</ecNumber>
    </recommendedName>
</protein>
<comment type="similarity">
    <text evidence="3 11">Belongs to the Deltex family.</text>
</comment>
<evidence type="ECO:0000256" key="10">
    <source>
        <dbReference type="PROSITE-ProRule" id="PRU00175"/>
    </source>
</evidence>
<evidence type="ECO:0000256" key="9">
    <source>
        <dbReference type="ARBA" id="ARBA00022976"/>
    </source>
</evidence>
<dbReference type="Pfam" id="PF02825">
    <property type="entry name" value="WWE"/>
    <property type="match status" value="2"/>
</dbReference>
<evidence type="ECO:0000256" key="5">
    <source>
        <dbReference type="ARBA" id="ARBA00022723"/>
    </source>
</evidence>
<evidence type="ECO:0000313" key="15">
    <source>
        <dbReference type="EMBL" id="KAJ8943517.1"/>
    </source>
</evidence>
<keyword evidence="11" id="KW-0963">Cytoplasm</keyword>
<dbReference type="AlphaFoldDB" id="A0AAV8XYG8"/>
<evidence type="ECO:0000256" key="12">
    <source>
        <dbReference type="SAM" id="MobiDB-lite"/>
    </source>
</evidence>
<dbReference type="GO" id="GO:0061630">
    <property type="term" value="F:ubiquitin protein ligase activity"/>
    <property type="evidence" value="ECO:0007669"/>
    <property type="project" value="UniProtKB-UniRule"/>
</dbReference>
<dbReference type="SMART" id="SM00184">
    <property type="entry name" value="RING"/>
    <property type="match status" value="1"/>
</dbReference>
<gene>
    <name evidence="15" type="ORF">NQ318_023027</name>
</gene>
<comment type="caution">
    <text evidence="15">The sequence shown here is derived from an EMBL/GenBank/DDBJ whole genome shotgun (WGS) entry which is preliminary data.</text>
</comment>
<dbReference type="InterPro" id="IPR037197">
    <property type="entry name" value="WWE_dom_sf"/>
</dbReference>
<feature type="compositionally biased region" description="Polar residues" evidence="12">
    <location>
        <begin position="285"/>
        <end position="306"/>
    </location>
</feature>
<feature type="region of interest" description="Disordered" evidence="12">
    <location>
        <begin position="185"/>
        <end position="236"/>
    </location>
</feature>
<evidence type="ECO:0000256" key="8">
    <source>
        <dbReference type="ARBA" id="ARBA00022833"/>
    </source>
</evidence>
<dbReference type="InterPro" id="IPR001841">
    <property type="entry name" value="Znf_RING"/>
</dbReference>
<evidence type="ECO:0000256" key="7">
    <source>
        <dbReference type="ARBA" id="ARBA00022771"/>
    </source>
</evidence>
<keyword evidence="16" id="KW-1185">Reference proteome</keyword>
<dbReference type="SMART" id="SM00678">
    <property type="entry name" value="WWE"/>
    <property type="match status" value="2"/>
</dbReference>
<proteinExistence type="inferred from homology"/>
<keyword evidence="5 11" id="KW-0479">Metal-binding</keyword>
<comment type="pathway">
    <text evidence="2 11">Protein modification; protein ubiquitination.</text>
</comment>
<dbReference type="EMBL" id="JAPWTK010000286">
    <property type="protein sequence ID" value="KAJ8943517.1"/>
    <property type="molecule type" value="Genomic_DNA"/>
</dbReference>
<dbReference type="Pfam" id="PF18102">
    <property type="entry name" value="DTC"/>
    <property type="match status" value="1"/>
</dbReference>